<feature type="transmembrane region" description="Helical" evidence="2">
    <location>
        <begin position="87"/>
        <end position="109"/>
    </location>
</feature>
<name>A0A4V2FPG7_9ACTN</name>
<keyword evidence="5" id="KW-1185">Reference proteome</keyword>
<dbReference type="InterPro" id="IPR050879">
    <property type="entry name" value="Acyltransferase_3"/>
</dbReference>
<feature type="transmembrane region" description="Helical" evidence="2">
    <location>
        <begin position="229"/>
        <end position="247"/>
    </location>
</feature>
<organism evidence="4 5">
    <name type="scientific">Micromonospora violae</name>
    <dbReference type="NCBI Taxonomy" id="1278207"/>
    <lineage>
        <taxon>Bacteria</taxon>
        <taxon>Bacillati</taxon>
        <taxon>Actinomycetota</taxon>
        <taxon>Actinomycetes</taxon>
        <taxon>Micromonosporales</taxon>
        <taxon>Micromonosporaceae</taxon>
        <taxon>Micromonospora</taxon>
    </lineage>
</organism>
<feature type="transmembrane region" description="Helical" evidence="2">
    <location>
        <begin position="169"/>
        <end position="191"/>
    </location>
</feature>
<dbReference type="Proteomes" id="UP000293781">
    <property type="component" value="Unassembled WGS sequence"/>
</dbReference>
<protein>
    <submittedName>
        <fullName evidence="4">Peptidoglycan/LPS O-acetylase OafA/YrhL</fullName>
    </submittedName>
</protein>
<reference evidence="4 5" key="1">
    <citation type="submission" date="2019-02" db="EMBL/GenBank/DDBJ databases">
        <title>Sequencing the genomes of 1000 actinobacteria strains.</title>
        <authorList>
            <person name="Klenk H.-P."/>
        </authorList>
    </citation>
    <scope>NUCLEOTIDE SEQUENCE [LARGE SCALE GENOMIC DNA]</scope>
    <source>
        <strain evidence="4 5">DSM 45888</strain>
    </source>
</reference>
<proteinExistence type="predicted"/>
<evidence type="ECO:0000256" key="2">
    <source>
        <dbReference type="SAM" id="Phobius"/>
    </source>
</evidence>
<evidence type="ECO:0000313" key="5">
    <source>
        <dbReference type="Proteomes" id="UP000293781"/>
    </source>
</evidence>
<feature type="transmembrane region" description="Helical" evidence="2">
    <location>
        <begin position="333"/>
        <end position="352"/>
    </location>
</feature>
<comment type="caution">
    <text evidence="4">The sequence shown here is derived from an EMBL/GenBank/DDBJ whole genome shotgun (WGS) entry which is preliminary data.</text>
</comment>
<dbReference type="PANTHER" id="PTHR23028:SF53">
    <property type="entry name" value="ACYL_TRANSF_3 DOMAIN-CONTAINING PROTEIN"/>
    <property type="match status" value="1"/>
</dbReference>
<evidence type="ECO:0000256" key="1">
    <source>
        <dbReference type="SAM" id="MobiDB-lite"/>
    </source>
</evidence>
<sequence>MAGSSPFGAQRYSTRPPPRLRVAPNPSGGGGGELTRCVPLRRIHRVAAISYAEYRAMRRFPALDGLRAIAAVIVVAFHFGGPKWDWVSGWVGVQLFFVLSGFLITTLMLREEESRGRVSLRSFYIRRIFRILPVYLVVLAATYALAHLNGGGGRVRESMPYYLLMVNEFAPNSAFLHSWTIAIEWKFYLVWPLLAFALVRTAFLRRIAVTLLVIAGLVALIPFEKDWPYWPIHYVSILVGCLLAIVMHHPKGYALFRPLTRPVVSLAVLVGFVAVHLSLQYWPPAADGHSELRVAVYAVAVAFLLPAMLTPGIPTKVLSWRPLVFVGERSYSLYLVQYLAMTTVIALVPSYAGHSTRLFVGTTVVGLLAADLLYRWVEQPMIGVGRHLSGHGKAAPTPTPTTPTPTPTPDLPVLTPSGDRR</sequence>
<feature type="region of interest" description="Disordered" evidence="1">
    <location>
        <begin position="388"/>
        <end position="421"/>
    </location>
</feature>
<dbReference type="GO" id="GO:0016747">
    <property type="term" value="F:acyltransferase activity, transferring groups other than amino-acyl groups"/>
    <property type="evidence" value="ECO:0007669"/>
    <property type="project" value="InterPro"/>
</dbReference>
<keyword evidence="2" id="KW-1133">Transmembrane helix</keyword>
<dbReference type="OrthoDB" id="3404679at2"/>
<dbReference type="InterPro" id="IPR002656">
    <property type="entry name" value="Acyl_transf_3_dom"/>
</dbReference>
<dbReference type="AlphaFoldDB" id="A0A4V2FPG7"/>
<keyword evidence="2" id="KW-0812">Transmembrane</keyword>
<keyword evidence="2" id="KW-0472">Membrane</keyword>
<dbReference type="Pfam" id="PF01757">
    <property type="entry name" value="Acyl_transf_3"/>
    <property type="match status" value="1"/>
</dbReference>
<feature type="transmembrane region" description="Helical" evidence="2">
    <location>
        <begin position="65"/>
        <end position="81"/>
    </location>
</feature>
<dbReference type="GO" id="GO:0009103">
    <property type="term" value="P:lipopolysaccharide biosynthetic process"/>
    <property type="evidence" value="ECO:0007669"/>
    <property type="project" value="TreeGrafter"/>
</dbReference>
<feature type="transmembrane region" description="Helical" evidence="2">
    <location>
        <begin position="259"/>
        <end position="282"/>
    </location>
</feature>
<feature type="transmembrane region" description="Helical" evidence="2">
    <location>
        <begin position="129"/>
        <end position="149"/>
    </location>
</feature>
<accession>A0A4V2FPG7</accession>
<dbReference type="GO" id="GO:0016020">
    <property type="term" value="C:membrane"/>
    <property type="evidence" value="ECO:0007669"/>
    <property type="project" value="TreeGrafter"/>
</dbReference>
<feature type="transmembrane region" description="Helical" evidence="2">
    <location>
        <begin position="203"/>
        <end position="223"/>
    </location>
</feature>
<evidence type="ECO:0000259" key="3">
    <source>
        <dbReference type="Pfam" id="PF01757"/>
    </source>
</evidence>
<evidence type="ECO:0000313" key="4">
    <source>
        <dbReference type="EMBL" id="RZT80570.1"/>
    </source>
</evidence>
<feature type="domain" description="Acyltransferase 3" evidence="3">
    <location>
        <begin position="61"/>
        <end position="375"/>
    </location>
</feature>
<feature type="transmembrane region" description="Helical" evidence="2">
    <location>
        <begin position="358"/>
        <end position="377"/>
    </location>
</feature>
<feature type="compositionally biased region" description="Pro residues" evidence="1">
    <location>
        <begin position="397"/>
        <end position="410"/>
    </location>
</feature>
<gene>
    <name evidence="4" type="ORF">EV382_3821</name>
</gene>
<feature type="region of interest" description="Disordered" evidence="1">
    <location>
        <begin position="1"/>
        <end position="30"/>
    </location>
</feature>
<dbReference type="PANTHER" id="PTHR23028">
    <property type="entry name" value="ACETYLTRANSFERASE"/>
    <property type="match status" value="1"/>
</dbReference>
<feature type="transmembrane region" description="Helical" evidence="2">
    <location>
        <begin position="294"/>
        <end position="313"/>
    </location>
</feature>
<dbReference type="EMBL" id="SHKK01000001">
    <property type="protein sequence ID" value="RZT80570.1"/>
    <property type="molecule type" value="Genomic_DNA"/>
</dbReference>